<evidence type="ECO:0000313" key="3">
    <source>
        <dbReference type="Proteomes" id="UP001231189"/>
    </source>
</evidence>
<dbReference type="EMBL" id="JAUUTY010000672">
    <property type="protein sequence ID" value="KAK1595648.1"/>
    <property type="molecule type" value="Genomic_DNA"/>
</dbReference>
<evidence type="ECO:0000256" key="1">
    <source>
        <dbReference type="SAM" id="MobiDB-lite"/>
    </source>
</evidence>
<reference evidence="2" key="1">
    <citation type="submission" date="2023-07" db="EMBL/GenBank/DDBJ databases">
        <title>A chromosome-level genome assembly of Lolium multiflorum.</title>
        <authorList>
            <person name="Chen Y."/>
            <person name="Copetti D."/>
            <person name="Kolliker R."/>
            <person name="Studer B."/>
        </authorList>
    </citation>
    <scope>NUCLEOTIDE SEQUENCE</scope>
    <source>
        <strain evidence="2">02402/16</strain>
        <tissue evidence="2">Leaf</tissue>
    </source>
</reference>
<dbReference type="Gene3D" id="2.40.50.140">
    <property type="entry name" value="Nucleic acid-binding proteins"/>
    <property type="match status" value="1"/>
</dbReference>
<proteinExistence type="predicted"/>
<feature type="region of interest" description="Disordered" evidence="1">
    <location>
        <begin position="154"/>
        <end position="213"/>
    </location>
</feature>
<keyword evidence="3" id="KW-1185">Reference proteome</keyword>
<feature type="compositionally biased region" description="Basic and acidic residues" evidence="1">
    <location>
        <begin position="185"/>
        <end position="203"/>
    </location>
</feature>
<gene>
    <name evidence="2" type="ORF">QYE76_017282</name>
</gene>
<accession>A0AAD8Q5I7</accession>
<organism evidence="2 3">
    <name type="scientific">Lolium multiflorum</name>
    <name type="common">Italian ryegrass</name>
    <name type="synonym">Lolium perenne subsp. multiflorum</name>
    <dbReference type="NCBI Taxonomy" id="4521"/>
    <lineage>
        <taxon>Eukaryota</taxon>
        <taxon>Viridiplantae</taxon>
        <taxon>Streptophyta</taxon>
        <taxon>Embryophyta</taxon>
        <taxon>Tracheophyta</taxon>
        <taxon>Spermatophyta</taxon>
        <taxon>Magnoliopsida</taxon>
        <taxon>Liliopsida</taxon>
        <taxon>Poales</taxon>
        <taxon>Poaceae</taxon>
        <taxon>BOP clade</taxon>
        <taxon>Pooideae</taxon>
        <taxon>Poodae</taxon>
        <taxon>Poeae</taxon>
        <taxon>Poeae Chloroplast Group 2 (Poeae type)</taxon>
        <taxon>Loliodinae</taxon>
        <taxon>Loliinae</taxon>
        <taxon>Lolium</taxon>
    </lineage>
</organism>
<name>A0AAD8Q5I7_LOLMU</name>
<protein>
    <submittedName>
        <fullName evidence="2">Uncharacterized protein</fullName>
    </submittedName>
</protein>
<dbReference type="AlphaFoldDB" id="A0AAD8Q5I7"/>
<dbReference type="Proteomes" id="UP001231189">
    <property type="component" value="Unassembled WGS sequence"/>
</dbReference>
<dbReference type="InterPro" id="IPR012340">
    <property type="entry name" value="NA-bd_OB-fold"/>
</dbReference>
<sequence>MLFVGMNVTLFKGMLGFKGTSLTRWHVNIPIPEVEMLRDRYRLKVSAVDVEPNAEDLPITGRLTFFGNCADALTGKEADLLAPLTKGRPNYVPPAIIAAVGKKCTITAEVDQETYDANSGIVFLTVSKAQLLTDSVQVVEPSTHTTSAITDKAIMPIGHHPEGSFSQTTPPKDVLESIDAEEDEDKGKENKDKKRKTIDDKKGPAKALFKGKK</sequence>
<evidence type="ECO:0000313" key="2">
    <source>
        <dbReference type="EMBL" id="KAK1595648.1"/>
    </source>
</evidence>
<comment type="caution">
    <text evidence="2">The sequence shown here is derived from an EMBL/GenBank/DDBJ whole genome shotgun (WGS) entry which is preliminary data.</text>
</comment>